<evidence type="ECO:0000313" key="2">
    <source>
        <dbReference type="Proteomes" id="UP001606302"/>
    </source>
</evidence>
<evidence type="ECO:0000313" key="1">
    <source>
        <dbReference type="EMBL" id="MFG6461628.1"/>
    </source>
</evidence>
<organism evidence="1 2">
    <name type="scientific">Pelomonas lactea</name>
    <dbReference type="NCBI Taxonomy" id="3299030"/>
    <lineage>
        <taxon>Bacteria</taxon>
        <taxon>Pseudomonadati</taxon>
        <taxon>Pseudomonadota</taxon>
        <taxon>Betaproteobacteria</taxon>
        <taxon>Burkholderiales</taxon>
        <taxon>Sphaerotilaceae</taxon>
        <taxon>Roseateles</taxon>
    </lineage>
</organism>
<dbReference type="EMBL" id="JBIGHX010000003">
    <property type="protein sequence ID" value="MFG6461628.1"/>
    <property type="molecule type" value="Genomic_DNA"/>
</dbReference>
<dbReference type="RefSeq" id="WP_394510496.1">
    <property type="nucleotide sequence ID" value="NZ_JBIGHX010000003.1"/>
</dbReference>
<proteinExistence type="predicted"/>
<dbReference type="Gene3D" id="3.40.50.2000">
    <property type="entry name" value="Glycogen Phosphorylase B"/>
    <property type="match status" value="2"/>
</dbReference>
<keyword evidence="2" id="KW-1185">Reference proteome</keyword>
<protein>
    <submittedName>
        <fullName evidence="1">Glycosyltransferase</fullName>
        <ecNumber evidence="1">2.4.-.-</ecNumber>
    </submittedName>
</protein>
<sequence>MSLTDKPMTCTTAARLRVAALTQGMRVPSTRFRVEQHIEDLSRLGIDVDHQPARYGAYPPDGTLQRVGWLPRAVADAARRAWRANDADVCLLQRELVSTLHTAERLIRRPVVLDVDDAVFLHKRGRLVDSIARRAALIICGNSFLADHFSALGPVAILPTAVDASRFVPVPAAADTTRPVIGWSGSSSGFAYLESIQEPLRIVLEHFPDAIFSVIADRAPTLPMLPAKQLRFTRWQAETEVQGLQSFTIGIMPLSDTPWSRGKCSFKMLTYMAVGVPVVVSPVGMNREVLALGDCGLAATSTDEWVDALTTLLFDRQRSSDMGKTGRRIVELNFSQDVITPRLAALLRNVGER</sequence>
<dbReference type="SUPFAM" id="SSF53756">
    <property type="entry name" value="UDP-Glycosyltransferase/glycogen phosphorylase"/>
    <property type="match status" value="1"/>
</dbReference>
<accession>A0ABW7GI36</accession>
<dbReference type="Proteomes" id="UP001606302">
    <property type="component" value="Unassembled WGS sequence"/>
</dbReference>
<dbReference type="GO" id="GO:0016757">
    <property type="term" value="F:glycosyltransferase activity"/>
    <property type="evidence" value="ECO:0007669"/>
    <property type="project" value="UniProtKB-KW"/>
</dbReference>
<name>A0ABW7GI36_9BURK</name>
<keyword evidence="1" id="KW-0808">Transferase</keyword>
<keyword evidence="1" id="KW-0328">Glycosyltransferase</keyword>
<dbReference type="Pfam" id="PF13692">
    <property type="entry name" value="Glyco_trans_1_4"/>
    <property type="match status" value="1"/>
</dbReference>
<gene>
    <name evidence="1" type="ORF">ACG04Q_08600</name>
</gene>
<dbReference type="EC" id="2.4.-.-" evidence="1"/>
<comment type="caution">
    <text evidence="1">The sequence shown here is derived from an EMBL/GenBank/DDBJ whole genome shotgun (WGS) entry which is preliminary data.</text>
</comment>
<reference evidence="1 2" key="1">
    <citation type="submission" date="2024-08" db="EMBL/GenBank/DDBJ databases">
        <authorList>
            <person name="Lu H."/>
        </authorList>
    </citation>
    <scope>NUCLEOTIDE SEQUENCE [LARGE SCALE GENOMIC DNA]</scope>
    <source>
        <strain evidence="1 2">DXS20W</strain>
    </source>
</reference>